<comment type="function">
    <text evidence="9">Involved in protein export. Acts as a chaperone by maintaining the newly synthesized protein in an open conformation. Functions as a peptidyl-prolyl cis-trans isomerase.</text>
</comment>
<accession>A0A174L2I6</accession>
<keyword evidence="12" id="KW-0732">Signal</keyword>
<keyword evidence="8" id="KW-0131">Cell cycle</keyword>
<protein>
    <recommendedName>
        <fullName evidence="10">peptidylprolyl isomerase</fullName>
        <ecNumber evidence="10">5.2.1.8</ecNumber>
    </recommendedName>
</protein>
<dbReference type="GO" id="GO:0051301">
    <property type="term" value="P:cell division"/>
    <property type="evidence" value="ECO:0007669"/>
    <property type="project" value="UniProtKB-KW"/>
</dbReference>
<evidence type="ECO:0000256" key="12">
    <source>
        <dbReference type="SAM" id="SignalP"/>
    </source>
</evidence>
<comment type="catalytic activity">
    <reaction evidence="1 10">
        <text>[protein]-peptidylproline (omega=180) = [protein]-peptidylproline (omega=0)</text>
        <dbReference type="Rhea" id="RHEA:16237"/>
        <dbReference type="Rhea" id="RHEA-COMP:10747"/>
        <dbReference type="Rhea" id="RHEA-COMP:10748"/>
        <dbReference type="ChEBI" id="CHEBI:83833"/>
        <dbReference type="ChEBI" id="CHEBI:83834"/>
        <dbReference type="EC" id="5.2.1.8"/>
    </reaction>
</comment>
<dbReference type="FunFam" id="3.10.50.40:FF:000001">
    <property type="entry name" value="Trigger factor"/>
    <property type="match status" value="1"/>
</dbReference>
<dbReference type="AlphaFoldDB" id="A0A174L2I6"/>
<dbReference type="RefSeq" id="WP_055154982.1">
    <property type="nucleotide sequence ID" value="NZ_CYZU01000062.1"/>
</dbReference>
<comment type="subcellular location">
    <subcellularLocation>
        <location evidence="2">Cytoplasm</location>
    </subcellularLocation>
</comment>
<keyword evidence="11" id="KW-0175">Coiled coil</keyword>
<feature type="chain" id="PRO_5038587332" description="peptidylprolyl isomerase" evidence="12">
    <location>
        <begin position="20"/>
        <end position="360"/>
    </location>
</feature>
<dbReference type="SUPFAM" id="SSF54534">
    <property type="entry name" value="FKBP-like"/>
    <property type="match status" value="1"/>
</dbReference>
<dbReference type="InterPro" id="IPR001179">
    <property type="entry name" value="PPIase_FKBP_dom"/>
</dbReference>
<keyword evidence="5 10" id="KW-0697">Rotamase</keyword>
<sequence length="360" mass="40121">MKKKILALTLSVLMSASLAGCSKELSNEYITVKQYEGLEVPKVEQSEVTDESVESTINSTLSSKSTSEEIKDRAAKEGDTVNIDYKGSVDGVEFEGGSATGASLELGSNSFIGANGDYKGFEEQIVGHKIGEKFDIEVKFPSDYKNTEMADKVAVFNITLNGISVVTVPELTDDWVKENSEESKTVEEYKKEIQKQLEESSKQSAESTLQNEVMEALLGQIEVKKYPDDQVEDQIQSINEYYSSMAEAYGMEFKDFAEQYMGLSEDDFNKQAKEAAQTAVQRSLACELIAKEKKLEPSDKEYEEQIAEYAKGSGYENADEFKEQVGEDVLKRTILQQKVAEYLADKCVQVEQSESSEEEK</sequence>
<dbReference type="GO" id="GO:0015031">
    <property type="term" value="P:protein transport"/>
    <property type="evidence" value="ECO:0007669"/>
    <property type="project" value="InterPro"/>
</dbReference>
<evidence type="ECO:0000256" key="11">
    <source>
        <dbReference type="SAM" id="Coils"/>
    </source>
</evidence>
<dbReference type="InterPro" id="IPR037041">
    <property type="entry name" value="Trigger_fac_C_sf"/>
</dbReference>
<dbReference type="Gene3D" id="3.10.50.40">
    <property type="match status" value="1"/>
</dbReference>
<dbReference type="PROSITE" id="PS50059">
    <property type="entry name" value="FKBP_PPIASE"/>
    <property type="match status" value="1"/>
</dbReference>
<evidence type="ECO:0000256" key="6">
    <source>
        <dbReference type="ARBA" id="ARBA00023186"/>
    </source>
</evidence>
<comment type="similarity">
    <text evidence="3">Belongs to the FKBP-type PPIase family. Tig subfamily.</text>
</comment>
<dbReference type="OrthoDB" id="9767721at2"/>
<dbReference type="InterPro" id="IPR008880">
    <property type="entry name" value="Trigger_fac_C"/>
</dbReference>
<gene>
    <name evidence="14" type="primary">tig_3</name>
    <name evidence="14" type="ORF">ERS852491_04430</name>
</gene>
<dbReference type="EC" id="5.2.1.8" evidence="10"/>
<feature type="signal peptide" evidence="12">
    <location>
        <begin position="1"/>
        <end position="19"/>
    </location>
</feature>
<evidence type="ECO:0000259" key="13">
    <source>
        <dbReference type="PROSITE" id="PS50059"/>
    </source>
</evidence>
<dbReference type="NCBIfam" id="TIGR00115">
    <property type="entry name" value="tig"/>
    <property type="match status" value="1"/>
</dbReference>
<evidence type="ECO:0000256" key="9">
    <source>
        <dbReference type="ARBA" id="ARBA00024849"/>
    </source>
</evidence>
<evidence type="ECO:0000256" key="1">
    <source>
        <dbReference type="ARBA" id="ARBA00000971"/>
    </source>
</evidence>
<keyword evidence="7 10" id="KW-0413">Isomerase</keyword>
<dbReference type="EMBL" id="CYZU01000062">
    <property type="protein sequence ID" value="CUP16348.1"/>
    <property type="molecule type" value="Genomic_DNA"/>
</dbReference>
<dbReference type="InterPro" id="IPR005215">
    <property type="entry name" value="Trig_fac"/>
</dbReference>
<dbReference type="Pfam" id="PF05698">
    <property type="entry name" value="Trigger_C"/>
    <property type="match status" value="1"/>
</dbReference>
<dbReference type="STRING" id="39482.ERS852491_04430"/>
<evidence type="ECO:0000256" key="10">
    <source>
        <dbReference type="PROSITE-ProRule" id="PRU00277"/>
    </source>
</evidence>
<dbReference type="Proteomes" id="UP000095544">
    <property type="component" value="Unassembled WGS sequence"/>
</dbReference>
<name>A0A174L2I6_9FIRM</name>
<dbReference type="PROSITE" id="PS51257">
    <property type="entry name" value="PROKAR_LIPOPROTEIN"/>
    <property type="match status" value="1"/>
</dbReference>
<dbReference type="GO" id="GO:0006457">
    <property type="term" value="P:protein folding"/>
    <property type="evidence" value="ECO:0007669"/>
    <property type="project" value="InterPro"/>
</dbReference>
<dbReference type="InterPro" id="IPR027304">
    <property type="entry name" value="Trigger_fact/SurA_dom_sf"/>
</dbReference>
<organism evidence="14 15">
    <name type="scientific">Faecalicatena contorta</name>
    <dbReference type="NCBI Taxonomy" id="39482"/>
    <lineage>
        <taxon>Bacteria</taxon>
        <taxon>Bacillati</taxon>
        <taxon>Bacillota</taxon>
        <taxon>Clostridia</taxon>
        <taxon>Lachnospirales</taxon>
        <taxon>Lachnospiraceae</taxon>
        <taxon>Faecalicatena</taxon>
    </lineage>
</organism>
<evidence type="ECO:0000256" key="4">
    <source>
        <dbReference type="ARBA" id="ARBA00022618"/>
    </source>
</evidence>
<feature type="domain" description="PPIase FKBP-type" evidence="13">
    <location>
        <begin position="78"/>
        <end position="169"/>
    </location>
</feature>
<evidence type="ECO:0000256" key="3">
    <source>
        <dbReference type="ARBA" id="ARBA00005464"/>
    </source>
</evidence>
<evidence type="ECO:0000256" key="2">
    <source>
        <dbReference type="ARBA" id="ARBA00004496"/>
    </source>
</evidence>
<evidence type="ECO:0000256" key="5">
    <source>
        <dbReference type="ARBA" id="ARBA00023110"/>
    </source>
</evidence>
<dbReference type="GO" id="GO:0003755">
    <property type="term" value="F:peptidyl-prolyl cis-trans isomerase activity"/>
    <property type="evidence" value="ECO:0007669"/>
    <property type="project" value="UniProtKB-KW"/>
</dbReference>
<dbReference type="Gene3D" id="1.10.3120.10">
    <property type="entry name" value="Trigger factor, C-terminal domain"/>
    <property type="match status" value="1"/>
</dbReference>
<evidence type="ECO:0000313" key="14">
    <source>
        <dbReference type="EMBL" id="CUP16348.1"/>
    </source>
</evidence>
<dbReference type="Pfam" id="PF00254">
    <property type="entry name" value="FKBP_C"/>
    <property type="match status" value="1"/>
</dbReference>
<keyword evidence="4" id="KW-0132">Cell division</keyword>
<dbReference type="InterPro" id="IPR046357">
    <property type="entry name" value="PPIase_dom_sf"/>
</dbReference>
<reference evidence="14 15" key="1">
    <citation type="submission" date="2015-09" db="EMBL/GenBank/DDBJ databases">
        <authorList>
            <consortium name="Pathogen Informatics"/>
        </authorList>
    </citation>
    <scope>NUCLEOTIDE SEQUENCE [LARGE SCALE GENOMIC DNA]</scope>
    <source>
        <strain evidence="14 15">2789STDY5834876</strain>
    </source>
</reference>
<proteinExistence type="inferred from homology"/>
<evidence type="ECO:0000256" key="8">
    <source>
        <dbReference type="ARBA" id="ARBA00023306"/>
    </source>
</evidence>
<dbReference type="SUPFAM" id="SSF109998">
    <property type="entry name" value="Triger factor/SurA peptide-binding domain-like"/>
    <property type="match status" value="1"/>
</dbReference>
<feature type="coiled-coil region" evidence="11">
    <location>
        <begin position="179"/>
        <end position="206"/>
    </location>
</feature>
<keyword evidence="6" id="KW-0143">Chaperone</keyword>
<evidence type="ECO:0000313" key="15">
    <source>
        <dbReference type="Proteomes" id="UP000095544"/>
    </source>
</evidence>
<dbReference type="GO" id="GO:0005737">
    <property type="term" value="C:cytoplasm"/>
    <property type="evidence" value="ECO:0007669"/>
    <property type="project" value="UniProtKB-SubCell"/>
</dbReference>
<evidence type="ECO:0000256" key="7">
    <source>
        <dbReference type="ARBA" id="ARBA00023235"/>
    </source>
</evidence>